<evidence type="ECO:0000256" key="3">
    <source>
        <dbReference type="ARBA" id="ARBA00022692"/>
    </source>
</evidence>
<feature type="transmembrane region" description="Helical" evidence="6">
    <location>
        <begin position="111"/>
        <end position="137"/>
    </location>
</feature>
<organism evidence="7 8">
    <name type="scientific">Alkalihalophilus pseudofirmus</name>
    <name type="common">Bacillus pseudofirmus</name>
    <dbReference type="NCBI Taxonomy" id="79885"/>
    <lineage>
        <taxon>Bacteria</taxon>
        <taxon>Bacillati</taxon>
        <taxon>Bacillota</taxon>
        <taxon>Bacilli</taxon>
        <taxon>Bacillales</taxon>
        <taxon>Bacillaceae</taxon>
        <taxon>Alkalihalophilus</taxon>
    </lineage>
</organism>
<evidence type="ECO:0000256" key="1">
    <source>
        <dbReference type="ARBA" id="ARBA00004141"/>
    </source>
</evidence>
<dbReference type="EMBL" id="JAWJAY010000001">
    <property type="protein sequence ID" value="MDV2884735.1"/>
    <property type="molecule type" value="Genomic_DNA"/>
</dbReference>
<feature type="transmembrane region" description="Helical" evidence="6">
    <location>
        <begin position="228"/>
        <end position="245"/>
    </location>
</feature>
<evidence type="ECO:0000256" key="4">
    <source>
        <dbReference type="ARBA" id="ARBA00022989"/>
    </source>
</evidence>
<dbReference type="RefSeq" id="WP_323466189.1">
    <property type="nucleotide sequence ID" value="NZ_CP144224.1"/>
</dbReference>
<evidence type="ECO:0000313" key="8">
    <source>
        <dbReference type="Proteomes" id="UP001285636"/>
    </source>
</evidence>
<protein>
    <submittedName>
        <fullName evidence="7">TerC family protein</fullName>
    </submittedName>
</protein>
<keyword evidence="5 6" id="KW-0472">Membrane</keyword>
<dbReference type="InterPro" id="IPR022493">
    <property type="entry name" value="CHP03716_TM_YkoY"/>
</dbReference>
<dbReference type="InterPro" id="IPR036259">
    <property type="entry name" value="MFS_trans_sf"/>
</dbReference>
<feature type="transmembrane region" description="Helical" evidence="6">
    <location>
        <begin position="187"/>
        <end position="208"/>
    </location>
</feature>
<feature type="transmembrane region" description="Helical" evidence="6">
    <location>
        <begin position="71"/>
        <end position="90"/>
    </location>
</feature>
<keyword evidence="3 6" id="KW-0812">Transmembrane</keyword>
<feature type="transmembrane region" description="Helical" evidence="6">
    <location>
        <begin position="6"/>
        <end position="25"/>
    </location>
</feature>
<evidence type="ECO:0000256" key="6">
    <source>
        <dbReference type="SAM" id="Phobius"/>
    </source>
</evidence>
<evidence type="ECO:0000256" key="5">
    <source>
        <dbReference type="ARBA" id="ARBA00023136"/>
    </source>
</evidence>
<sequence>MEAALFVEYGWVLLILIAIEGILAADNALVMATMVKHLPKNKRKKALLYGLAGAFVFRFGSLFFVSYLIHIWQIQAIGAAYLIGIAVYHFSKKYLLKPYVKHKLKESKGTGFWVTVLKVELADVAFAVDSILVAVALAAALPPTTLPNIGGLDGGQFSVVLAGGLIGILIMRFAASKFVDLLDRRPGLETTTYVIVAWVGVKLAVYALSHPALAVISHEFAKGLEWKILFWSVFLIIVITGWLMSGEADTKQEDQDASLKVVN</sequence>
<evidence type="ECO:0000256" key="2">
    <source>
        <dbReference type="ARBA" id="ARBA00007511"/>
    </source>
</evidence>
<comment type="caution">
    <text evidence="7">The sequence shown here is derived from an EMBL/GenBank/DDBJ whole genome shotgun (WGS) entry which is preliminary data.</text>
</comment>
<proteinExistence type="inferred from homology"/>
<accession>A0AAJ2NMQ8</accession>
<feature type="transmembrane region" description="Helical" evidence="6">
    <location>
        <begin position="46"/>
        <end position="65"/>
    </location>
</feature>
<reference evidence="7" key="1">
    <citation type="submission" date="2023-10" db="EMBL/GenBank/DDBJ databases">
        <title>Screening of Alkalihalophilus pseudofirmusBZ-TG-HK211 and Its Alleviation of Salt Stress on Rapeseed Growth.</title>
        <authorList>
            <person name="Zhao B."/>
            <person name="Guo T."/>
        </authorList>
    </citation>
    <scope>NUCLEOTIDE SEQUENCE</scope>
    <source>
        <strain evidence="7">BZ-TG-HK211</strain>
    </source>
</reference>
<dbReference type="PANTHER" id="PTHR30238">
    <property type="entry name" value="MEMBRANE BOUND PREDICTED REDOX MODULATOR"/>
    <property type="match status" value="1"/>
</dbReference>
<dbReference type="Proteomes" id="UP001285636">
    <property type="component" value="Unassembled WGS sequence"/>
</dbReference>
<feature type="transmembrane region" description="Helical" evidence="6">
    <location>
        <begin position="157"/>
        <end position="175"/>
    </location>
</feature>
<name>A0AAJ2NMQ8_ALKPS</name>
<dbReference type="GO" id="GO:0016020">
    <property type="term" value="C:membrane"/>
    <property type="evidence" value="ECO:0007669"/>
    <property type="project" value="UniProtKB-SubCell"/>
</dbReference>
<comment type="subcellular location">
    <subcellularLocation>
        <location evidence="1">Membrane</location>
        <topology evidence="1">Multi-pass membrane protein</topology>
    </subcellularLocation>
</comment>
<dbReference type="PANTHER" id="PTHR30238:SF4">
    <property type="entry name" value="SLL1022 PROTEIN"/>
    <property type="match status" value="1"/>
</dbReference>
<dbReference type="SUPFAM" id="SSF103473">
    <property type="entry name" value="MFS general substrate transporter"/>
    <property type="match status" value="1"/>
</dbReference>
<gene>
    <name evidence="7" type="ORF">RYX45_06065</name>
</gene>
<comment type="similarity">
    <text evidence="2">Belongs to the TerC family.</text>
</comment>
<dbReference type="InterPro" id="IPR005496">
    <property type="entry name" value="Integral_membrane_TerC"/>
</dbReference>
<dbReference type="NCBIfam" id="TIGR03716">
    <property type="entry name" value="R_switched_YkoY"/>
    <property type="match status" value="1"/>
</dbReference>
<dbReference type="Pfam" id="PF03741">
    <property type="entry name" value="TerC"/>
    <property type="match status" value="1"/>
</dbReference>
<dbReference type="AlphaFoldDB" id="A0AAJ2NMQ8"/>
<keyword evidence="4 6" id="KW-1133">Transmembrane helix</keyword>
<evidence type="ECO:0000313" key="7">
    <source>
        <dbReference type="EMBL" id="MDV2884735.1"/>
    </source>
</evidence>